<accession>A0A062V7I5</accession>
<keyword evidence="6 17" id="KW-0547">Nucleotide-binding</keyword>
<evidence type="ECO:0000256" key="10">
    <source>
        <dbReference type="ARBA" id="ARBA00023027"/>
    </source>
</evidence>
<evidence type="ECO:0000256" key="9">
    <source>
        <dbReference type="ARBA" id="ARBA00022958"/>
    </source>
</evidence>
<comment type="catalytic activity">
    <reaction evidence="15 17 19">
        <text>(6S)-NADHX + ADP = AMP + phosphate + NADH + H(+)</text>
        <dbReference type="Rhea" id="RHEA:32223"/>
        <dbReference type="ChEBI" id="CHEBI:15378"/>
        <dbReference type="ChEBI" id="CHEBI:43474"/>
        <dbReference type="ChEBI" id="CHEBI:57945"/>
        <dbReference type="ChEBI" id="CHEBI:64074"/>
        <dbReference type="ChEBI" id="CHEBI:456215"/>
        <dbReference type="ChEBI" id="CHEBI:456216"/>
        <dbReference type="EC" id="4.2.1.136"/>
    </reaction>
</comment>
<dbReference type="GO" id="GO:0052856">
    <property type="term" value="F:NAD(P)HX epimerase activity"/>
    <property type="evidence" value="ECO:0007669"/>
    <property type="project" value="UniProtKB-UniRule"/>
</dbReference>
<keyword evidence="11 18" id="KW-0413">Isomerase</keyword>
<dbReference type="Pfam" id="PF03853">
    <property type="entry name" value="YjeF_N"/>
    <property type="match status" value="1"/>
</dbReference>
<dbReference type="Gene3D" id="3.40.1190.20">
    <property type="match status" value="1"/>
</dbReference>
<evidence type="ECO:0000256" key="16">
    <source>
        <dbReference type="ARBA" id="ARBA00049209"/>
    </source>
</evidence>
<evidence type="ECO:0000256" key="19">
    <source>
        <dbReference type="PIRNR" id="PIRNR017184"/>
    </source>
</evidence>
<evidence type="ECO:0000256" key="11">
    <source>
        <dbReference type="ARBA" id="ARBA00023235"/>
    </source>
</evidence>
<comment type="caution">
    <text evidence="22">The sequence shown here is derived from an EMBL/GenBank/DDBJ whole genome shotgun (WGS) entry which is preliminary data.</text>
</comment>
<reference evidence="22 23" key="1">
    <citation type="journal article" date="2013" name="Nature">
        <title>Anaerobic oxidation of methane coupled to nitrate reduction in a novel archaeal lineage.</title>
        <authorList>
            <person name="Haroon M.F."/>
            <person name="Hu S."/>
            <person name="Shi Y."/>
            <person name="Imelfort M."/>
            <person name="Keller J."/>
            <person name="Hugenholtz P."/>
            <person name="Yuan Z."/>
            <person name="Tyson G.W."/>
        </authorList>
    </citation>
    <scope>NUCLEOTIDE SEQUENCE [LARGE SCALE GENOMIC DNA]</scope>
    <source>
        <strain evidence="22 23">ANME-2d</strain>
    </source>
</reference>
<evidence type="ECO:0000256" key="17">
    <source>
        <dbReference type="HAMAP-Rule" id="MF_01965"/>
    </source>
</evidence>
<feature type="binding site" evidence="17">
    <location>
        <position position="362"/>
    </location>
    <ligand>
        <name>(6S)-NADPHX</name>
        <dbReference type="ChEBI" id="CHEBI:64076"/>
    </ligand>
</feature>
<feature type="binding site" evidence="18">
    <location>
        <begin position="128"/>
        <end position="134"/>
    </location>
    <ligand>
        <name>(6S)-NADPHX</name>
        <dbReference type="ChEBI" id="CHEBI:64076"/>
    </ligand>
</feature>
<comment type="catalytic activity">
    <reaction evidence="16 17 19">
        <text>(6S)-NADPHX + ADP = AMP + phosphate + NADPH + H(+)</text>
        <dbReference type="Rhea" id="RHEA:32235"/>
        <dbReference type="ChEBI" id="CHEBI:15378"/>
        <dbReference type="ChEBI" id="CHEBI:43474"/>
        <dbReference type="ChEBI" id="CHEBI:57783"/>
        <dbReference type="ChEBI" id="CHEBI:64076"/>
        <dbReference type="ChEBI" id="CHEBI:456215"/>
        <dbReference type="ChEBI" id="CHEBI:456216"/>
        <dbReference type="EC" id="4.2.1.136"/>
    </reaction>
</comment>
<feature type="binding site" evidence="18">
    <location>
        <position position="160"/>
    </location>
    <ligand>
        <name>K(+)</name>
        <dbReference type="ChEBI" id="CHEBI:29103"/>
    </ligand>
</feature>
<dbReference type="OrthoDB" id="15148at2157"/>
<dbReference type="PATRIC" id="fig|1392998.3.peg.692"/>
<evidence type="ECO:0000313" key="22">
    <source>
        <dbReference type="EMBL" id="KCZ73267.1"/>
    </source>
</evidence>
<feature type="binding site" evidence="17">
    <location>
        <position position="317"/>
    </location>
    <ligand>
        <name>(6S)-NADPHX</name>
        <dbReference type="ChEBI" id="CHEBI:64076"/>
    </ligand>
</feature>
<dbReference type="AlphaFoldDB" id="A0A062V7I5"/>
<keyword evidence="8 17" id="KW-0521">NADP</keyword>
<evidence type="ECO:0000256" key="3">
    <source>
        <dbReference type="ARBA" id="ARBA00006001"/>
    </source>
</evidence>
<keyword evidence="10 17" id="KW-0520">NAD</keyword>
<comment type="catalytic activity">
    <reaction evidence="2 18 19">
        <text>(6R)-NADPHX = (6S)-NADPHX</text>
        <dbReference type="Rhea" id="RHEA:32227"/>
        <dbReference type="ChEBI" id="CHEBI:64076"/>
        <dbReference type="ChEBI" id="CHEBI:64077"/>
        <dbReference type="EC" id="5.1.99.6"/>
    </reaction>
</comment>
<proteinExistence type="inferred from homology"/>
<dbReference type="SUPFAM" id="SSF64153">
    <property type="entry name" value="YjeF N-terminal domain-like"/>
    <property type="match status" value="1"/>
</dbReference>
<dbReference type="PROSITE" id="PS51383">
    <property type="entry name" value="YJEF_C_3"/>
    <property type="match status" value="1"/>
</dbReference>
<comment type="similarity">
    <text evidence="18">Belongs to the NnrE/AIBP family.</text>
</comment>
<dbReference type="RefSeq" id="WP_048088566.1">
    <property type="nucleotide sequence ID" value="NZ_JMIY01000001.1"/>
</dbReference>
<evidence type="ECO:0000259" key="21">
    <source>
        <dbReference type="PROSITE" id="PS51385"/>
    </source>
</evidence>
<keyword evidence="23" id="KW-1185">Reference proteome</keyword>
<feature type="binding site" evidence="18">
    <location>
        <position position="56"/>
    </location>
    <ligand>
        <name>K(+)</name>
        <dbReference type="ChEBI" id="CHEBI:29103"/>
    </ligand>
</feature>
<feature type="binding site" evidence="17">
    <location>
        <position position="249"/>
    </location>
    <ligand>
        <name>(6S)-NADPHX</name>
        <dbReference type="ChEBI" id="CHEBI:64076"/>
    </ligand>
</feature>
<dbReference type="InterPro" id="IPR030677">
    <property type="entry name" value="Nnr"/>
</dbReference>
<evidence type="ECO:0000256" key="4">
    <source>
        <dbReference type="ARBA" id="ARBA00009524"/>
    </source>
</evidence>
<feature type="binding site" evidence="17">
    <location>
        <position position="427"/>
    </location>
    <ligand>
        <name>AMP</name>
        <dbReference type="ChEBI" id="CHEBI:456215"/>
    </ligand>
</feature>
<dbReference type="GO" id="GO:0046496">
    <property type="term" value="P:nicotinamide nucleotide metabolic process"/>
    <property type="evidence" value="ECO:0007669"/>
    <property type="project" value="UniProtKB-UniRule"/>
</dbReference>
<dbReference type="InterPro" id="IPR029056">
    <property type="entry name" value="Ribokinase-like"/>
</dbReference>
<comment type="similarity">
    <text evidence="3 19">In the N-terminal section; belongs to the NnrE/AIBP family.</text>
</comment>
<keyword evidence="13" id="KW-0511">Multifunctional enzyme</keyword>
<dbReference type="SUPFAM" id="SSF53613">
    <property type="entry name" value="Ribokinase-like"/>
    <property type="match status" value="1"/>
</dbReference>
<comment type="cofactor">
    <cofactor evidence="18 19">
        <name>K(+)</name>
        <dbReference type="ChEBI" id="CHEBI:29103"/>
    </cofactor>
    <text evidence="18 19">Binds 1 potassium ion per subunit.</text>
</comment>
<comment type="subunit">
    <text evidence="17">Homotetramer.</text>
</comment>
<evidence type="ECO:0000256" key="2">
    <source>
        <dbReference type="ARBA" id="ARBA00000909"/>
    </source>
</evidence>
<evidence type="ECO:0000256" key="12">
    <source>
        <dbReference type="ARBA" id="ARBA00023239"/>
    </source>
</evidence>
<feature type="domain" description="YjeF C-terminal" evidence="20">
    <location>
        <begin position="215"/>
        <end position="485"/>
    </location>
</feature>
<keyword evidence="22" id="KW-0808">Transferase</keyword>
<dbReference type="PIRSF" id="PIRSF017184">
    <property type="entry name" value="Nnr"/>
    <property type="match status" value="1"/>
</dbReference>
<evidence type="ECO:0000256" key="15">
    <source>
        <dbReference type="ARBA" id="ARBA00048238"/>
    </source>
</evidence>
<feature type="binding site" evidence="18">
    <location>
        <position position="124"/>
    </location>
    <ligand>
        <name>K(+)</name>
        <dbReference type="ChEBI" id="CHEBI:29103"/>
    </ligand>
</feature>
<feature type="domain" description="YjeF N-terminal" evidence="21">
    <location>
        <begin position="9"/>
        <end position="213"/>
    </location>
</feature>
<evidence type="ECO:0000256" key="13">
    <source>
        <dbReference type="ARBA" id="ARBA00023268"/>
    </source>
</evidence>
<name>A0A062V7I5_9EURY</name>
<keyword evidence="7 17" id="KW-0067">ATP-binding</keyword>
<keyword evidence="12 17" id="KW-0456">Lyase</keyword>
<comment type="function">
    <text evidence="17">Catalyzes the dehydration of the S-form of NAD(P)HX at the expense of ADP, which is converted to AMP. Together with NAD(P)HX epimerase, which catalyzes the epimerization of the S- and R-forms, the enzyme allows the repair of both epimers of NAD(P)HX, a damaged form of NAD(P)H that is a result of enzymatic or heat-dependent hydration.</text>
</comment>
<comment type="caution">
    <text evidence="17">Lacks conserved residue(s) required for the propagation of feature annotation.</text>
</comment>
<dbReference type="PROSITE" id="PS51385">
    <property type="entry name" value="YJEF_N"/>
    <property type="match status" value="1"/>
</dbReference>
<dbReference type="GO" id="GO:0110051">
    <property type="term" value="P:metabolite repair"/>
    <property type="evidence" value="ECO:0007669"/>
    <property type="project" value="TreeGrafter"/>
</dbReference>
<comment type="similarity">
    <text evidence="4 19">In the C-terminal section; belongs to the NnrD/CARKD family.</text>
</comment>
<dbReference type="GO" id="GO:0046872">
    <property type="term" value="F:metal ion binding"/>
    <property type="evidence" value="ECO:0007669"/>
    <property type="project" value="UniProtKB-UniRule"/>
</dbReference>
<evidence type="ECO:0000256" key="6">
    <source>
        <dbReference type="ARBA" id="ARBA00022741"/>
    </source>
</evidence>
<evidence type="ECO:0000256" key="5">
    <source>
        <dbReference type="ARBA" id="ARBA00022723"/>
    </source>
</evidence>
<dbReference type="GO" id="GO:0052855">
    <property type="term" value="F:ADP-dependent NAD(P)H-hydrate dehydratase activity"/>
    <property type="evidence" value="ECO:0007669"/>
    <property type="project" value="UniProtKB-UniRule"/>
</dbReference>
<dbReference type="NCBIfam" id="TIGR00196">
    <property type="entry name" value="yjeF_cterm"/>
    <property type="match status" value="1"/>
</dbReference>
<gene>
    <name evidence="17" type="primary">nnrD</name>
    <name evidence="18" type="synonym">nnrE</name>
    <name evidence="22" type="ORF">ANME2D_00333</name>
</gene>
<dbReference type="InterPro" id="IPR036652">
    <property type="entry name" value="YjeF_N_dom_sf"/>
</dbReference>
<dbReference type="InterPro" id="IPR004443">
    <property type="entry name" value="YjeF_N_dom"/>
</dbReference>
<sequence>MEAITSSRMAAIDANCEYLGIKRLQLMENAGAAVAHAIKKRITSGRIVIIAGRGNNGGDAFVAARHLCDYDTTVILIGRKEGIKTQEARHNWNILEKTSIPLIQITDSTMLDTSLVKNADIIIDGIFGTGIKGKISEPESTAIDIINESGSQIVSVDVPSGFDPDGGEFEKSVRADLTLTFHRMKVGLLAGGAGKYTGEIQVVDIGIPREAELFVGPGDIQPFLRRAPSSHKGDAGRVLIIGGGAYSGAPALCAMGALRAGADIVTVATPENVSGIIASFSPNLIVRQLSGDRLVENDIPLISDLIRRHDVVVIGMGLGTAEDTIRAVTKIVPLCRKAVIDADALGPFLRPLLHKNIIITPHAGEMKRLSGADVPEDEKEKISFIKNFARDNNVTVLLKGVIDIISDGSEVRASRTGNAGMTVGGTGDVLAGLTGALFAKHDALEAASAAAFINGAAGDMAFEEFGYGLLATDVIDYITEVMYERDSG</sequence>
<dbReference type="InterPro" id="IPR000631">
    <property type="entry name" value="CARKD"/>
</dbReference>
<keyword evidence="5 18" id="KW-0479">Metal-binding</keyword>
<evidence type="ECO:0000259" key="20">
    <source>
        <dbReference type="PROSITE" id="PS51383"/>
    </source>
</evidence>
<dbReference type="GO" id="GO:0005524">
    <property type="term" value="F:ATP binding"/>
    <property type="evidence" value="ECO:0007669"/>
    <property type="project" value="UniProtKB-UniRule"/>
</dbReference>
<evidence type="ECO:0000313" key="23">
    <source>
        <dbReference type="Proteomes" id="UP000027153"/>
    </source>
</evidence>
<dbReference type="Proteomes" id="UP000027153">
    <property type="component" value="Unassembled WGS sequence"/>
</dbReference>
<dbReference type="CDD" id="cd01171">
    <property type="entry name" value="YXKO-related"/>
    <property type="match status" value="1"/>
</dbReference>
<dbReference type="PANTHER" id="PTHR12592">
    <property type="entry name" value="ATP-DEPENDENT (S)-NAD(P)H-HYDRATE DEHYDRATASE FAMILY MEMBER"/>
    <property type="match status" value="1"/>
</dbReference>
<dbReference type="Pfam" id="PF01256">
    <property type="entry name" value="Carb_kinase"/>
    <property type="match status" value="1"/>
</dbReference>
<dbReference type="EC" id="4.2.1.136" evidence="19"/>
<comment type="cofactor">
    <cofactor evidence="17">
        <name>Mg(2+)</name>
        <dbReference type="ChEBI" id="CHEBI:18420"/>
    </cofactor>
</comment>
<dbReference type="NCBIfam" id="TIGR00197">
    <property type="entry name" value="yjeF_nterm"/>
    <property type="match status" value="1"/>
</dbReference>
<dbReference type="HAMAP" id="MF_01965">
    <property type="entry name" value="NADHX_dehydratase"/>
    <property type="match status" value="1"/>
</dbReference>
<dbReference type="GO" id="GO:0016301">
    <property type="term" value="F:kinase activity"/>
    <property type="evidence" value="ECO:0007669"/>
    <property type="project" value="UniProtKB-KW"/>
</dbReference>
<dbReference type="Gene3D" id="3.40.50.10260">
    <property type="entry name" value="YjeF N-terminal domain"/>
    <property type="match status" value="1"/>
</dbReference>
<comment type="function">
    <text evidence="14 19">Bifunctional enzyme that catalyzes the epimerization of the S- and R-forms of NAD(P)HX and the dehydration of the S-form of NAD(P)HX at the expense of ADP, which is converted to AMP. This allows the repair of both epimers of NAD(P)HX, a damaged form of NAD(P)H that is a result of enzymatic or heat-dependent hydration.</text>
</comment>
<comment type="similarity">
    <text evidence="17">Belongs to the NnrD/CARKD family.</text>
</comment>
<evidence type="ECO:0000256" key="7">
    <source>
        <dbReference type="ARBA" id="ARBA00022840"/>
    </source>
</evidence>
<dbReference type="PANTHER" id="PTHR12592:SF0">
    <property type="entry name" value="ATP-DEPENDENT (S)-NAD(P)H-HYDRATE DEHYDRATASE"/>
    <property type="match status" value="1"/>
</dbReference>
<evidence type="ECO:0000256" key="1">
    <source>
        <dbReference type="ARBA" id="ARBA00000013"/>
    </source>
</evidence>
<feature type="binding site" evidence="17">
    <location>
        <position position="428"/>
    </location>
    <ligand>
        <name>(6S)-NADPHX</name>
        <dbReference type="ChEBI" id="CHEBI:64076"/>
    </ligand>
</feature>
<dbReference type="EC" id="5.1.99.6" evidence="19"/>
<evidence type="ECO:0000256" key="14">
    <source>
        <dbReference type="ARBA" id="ARBA00025153"/>
    </source>
</evidence>
<feature type="binding site" evidence="18">
    <location>
        <position position="157"/>
    </location>
    <ligand>
        <name>(6S)-NADPHX</name>
        <dbReference type="ChEBI" id="CHEBI:64076"/>
    </ligand>
</feature>
<dbReference type="EMBL" id="JMIY01000001">
    <property type="protein sequence ID" value="KCZ73267.1"/>
    <property type="molecule type" value="Genomic_DNA"/>
</dbReference>
<evidence type="ECO:0000256" key="8">
    <source>
        <dbReference type="ARBA" id="ARBA00022857"/>
    </source>
</evidence>
<comment type="catalytic activity">
    <reaction evidence="1 18 19">
        <text>(6R)-NADHX = (6S)-NADHX</text>
        <dbReference type="Rhea" id="RHEA:32215"/>
        <dbReference type="ChEBI" id="CHEBI:64074"/>
        <dbReference type="ChEBI" id="CHEBI:64075"/>
        <dbReference type="EC" id="5.1.99.6"/>
    </reaction>
</comment>
<feature type="binding site" evidence="18">
    <location>
        <begin position="55"/>
        <end position="59"/>
    </location>
    <ligand>
        <name>(6S)-NADPHX</name>
        <dbReference type="ChEBI" id="CHEBI:64076"/>
    </ligand>
</feature>
<evidence type="ECO:0000256" key="18">
    <source>
        <dbReference type="HAMAP-Rule" id="MF_01966"/>
    </source>
</evidence>
<comment type="function">
    <text evidence="18">Catalyzes the epimerization of the S- and R-forms of NAD(P)HX, a damaged form of NAD(P)H that is a result of enzymatic or heat-dependent hydration. This is a prerequisite for the S-specific NAD(P)H-hydrate dehydratase to allow the repair of both epimers of NAD(P)HX.</text>
</comment>
<dbReference type="HAMAP" id="MF_01966">
    <property type="entry name" value="NADHX_epimerase"/>
    <property type="match status" value="1"/>
</dbReference>
<keyword evidence="9 18" id="KW-0630">Potassium</keyword>
<protein>
    <recommendedName>
        <fullName evidence="19">Bifunctional NAD(P)H-hydrate repair enzyme</fullName>
    </recommendedName>
    <alternativeName>
        <fullName evidence="19">Nicotinamide nucleotide repair protein</fullName>
    </alternativeName>
    <domain>
        <recommendedName>
            <fullName evidence="19">ADP-dependent (S)-NAD(P)H-hydrate dehydratase</fullName>
            <ecNumber evidence="19">4.2.1.136</ecNumber>
        </recommendedName>
        <alternativeName>
            <fullName evidence="19">ADP-dependent NAD(P)HX dehydratase</fullName>
        </alternativeName>
    </domain>
    <domain>
        <recommendedName>
            <fullName evidence="19">NAD(P)H-hydrate epimerase</fullName>
            <ecNumber evidence="19">5.1.99.6</ecNumber>
        </recommendedName>
    </domain>
</protein>
<keyword evidence="22" id="KW-0418">Kinase</keyword>
<organism evidence="22 23">
    <name type="scientific">Candidatus Methanoperedens nitratireducens</name>
    <dbReference type="NCBI Taxonomy" id="1392998"/>
    <lineage>
        <taxon>Archaea</taxon>
        <taxon>Methanobacteriati</taxon>
        <taxon>Methanobacteriota</taxon>
        <taxon>Stenosarchaea group</taxon>
        <taxon>Methanomicrobia</taxon>
        <taxon>Methanosarcinales</taxon>
        <taxon>ANME-2 cluster</taxon>
        <taxon>Candidatus Methanoperedentaceae</taxon>
        <taxon>Candidatus Methanoperedens</taxon>
    </lineage>
</organism>